<name>L0FZ02_ECHVK</name>
<dbReference type="Proteomes" id="UP000010796">
    <property type="component" value="Chromosome"/>
</dbReference>
<dbReference type="STRING" id="926556.Echvi_2905"/>
<dbReference type="InterPro" id="IPR029052">
    <property type="entry name" value="Metallo-depent_PP-like"/>
</dbReference>
<protein>
    <submittedName>
        <fullName evidence="1">PhoD-like phosphatase</fullName>
    </submittedName>
</protein>
<dbReference type="eggNOG" id="COG3540">
    <property type="taxonomic scope" value="Bacteria"/>
</dbReference>
<dbReference type="RefSeq" id="WP_015266696.1">
    <property type="nucleotide sequence ID" value="NC_019904.1"/>
</dbReference>
<dbReference type="PATRIC" id="fig|926556.3.peg.3070"/>
<evidence type="ECO:0000313" key="1">
    <source>
        <dbReference type="EMBL" id="AGA79144.1"/>
    </source>
</evidence>
<keyword evidence="2" id="KW-1185">Reference proteome</keyword>
<accession>L0FZ02</accession>
<evidence type="ECO:0000313" key="2">
    <source>
        <dbReference type="Proteomes" id="UP000010796"/>
    </source>
</evidence>
<dbReference type="SUPFAM" id="SSF56300">
    <property type="entry name" value="Metallo-dependent phosphatases"/>
    <property type="match status" value="1"/>
</dbReference>
<gene>
    <name evidence="1" type="ordered locus">Echvi_2905</name>
</gene>
<proteinExistence type="predicted"/>
<dbReference type="InterPro" id="IPR038607">
    <property type="entry name" value="PhoD-like_sf"/>
</dbReference>
<dbReference type="KEGG" id="evi:Echvi_2905"/>
<dbReference type="AlphaFoldDB" id="L0FZ02"/>
<organism evidence="1 2">
    <name type="scientific">Echinicola vietnamensis (strain DSM 17526 / LMG 23754 / KMM 6221)</name>
    <dbReference type="NCBI Taxonomy" id="926556"/>
    <lineage>
        <taxon>Bacteria</taxon>
        <taxon>Pseudomonadati</taxon>
        <taxon>Bacteroidota</taxon>
        <taxon>Cytophagia</taxon>
        <taxon>Cytophagales</taxon>
        <taxon>Cyclobacteriaceae</taxon>
        <taxon>Echinicola</taxon>
    </lineage>
</organism>
<dbReference type="OrthoDB" id="9761852at2"/>
<reference evidence="2" key="1">
    <citation type="submission" date="2012-02" db="EMBL/GenBank/DDBJ databases">
        <title>The complete genome of Echinicola vietnamensis DSM 17526.</title>
        <authorList>
            <person name="Lucas S."/>
            <person name="Copeland A."/>
            <person name="Lapidus A."/>
            <person name="Glavina del Rio T."/>
            <person name="Dalin E."/>
            <person name="Tice H."/>
            <person name="Bruce D."/>
            <person name="Goodwin L."/>
            <person name="Pitluck S."/>
            <person name="Peters L."/>
            <person name="Ovchinnikova G."/>
            <person name="Teshima H."/>
            <person name="Kyrpides N."/>
            <person name="Mavromatis K."/>
            <person name="Ivanova N."/>
            <person name="Brettin T."/>
            <person name="Detter J.C."/>
            <person name="Han C."/>
            <person name="Larimer F."/>
            <person name="Land M."/>
            <person name="Hauser L."/>
            <person name="Markowitz V."/>
            <person name="Cheng J.-F."/>
            <person name="Hugenholtz P."/>
            <person name="Woyke T."/>
            <person name="Wu D."/>
            <person name="Brambilla E."/>
            <person name="Klenk H.-P."/>
            <person name="Eisen J.A."/>
        </authorList>
    </citation>
    <scope>NUCLEOTIDE SEQUENCE [LARGE SCALE GENOMIC DNA]</scope>
    <source>
        <strain evidence="2">DSM 17526 / LMG 23754 / KMM 6221</strain>
    </source>
</reference>
<dbReference type="HOGENOM" id="CLU_330311_0_0_10"/>
<dbReference type="Gene3D" id="3.60.21.70">
    <property type="entry name" value="PhoD-like phosphatase"/>
    <property type="match status" value="1"/>
</dbReference>
<dbReference type="EMBL" id="CP003346">
    <property type="protein sequence ID" value="AGA79144.1"/>
    <property type="molecule type" value="Genomic_DNA"/>
</dbReference>
<sequence length="868" mass="97422">MKRRKSLKIMALGALTPGMGMLSPLSETVRLVEKTTSLHFRSDWEKWPDMDWAGPEYWANRLQDWKIQAGKAVCQVSGSNRTLHCLTTQVQPTPGNLEIAVELTPAKNLPVADENYFGIRIGIKGKFDDYRSAAVHGKGIDIGVTTSGKLKIADQLFSLDKSLLADHVKLQIVVADHFQHQVILTSEEGSHQEFPIPQDLISPEKLAGNVALVSSVQKSDEGEIEIPSCTFSRWSISGSKLVSSSEHEYGPVCFAQYTIHKGILKLTGQLAPIEKNPDHHVTLQMKIDGNWADMGQSTIDPLSRTVHFRHEHWDHTEQIPYRLKVTLPLREEHRSYYYEGSITPIPENKQTVKAAVFSCNCDYGFPDAEVPEYVNHHQPDLAFFVGDQFYEGTGGFGIQQSPVDKAALDYLRKWMMFGWSYRNIYRHIPCAIIPDDHDVYHGNIWGEAGKAADISKGWGAPAQDSGGYKMEPRWVNMVQKCQTSHLPDPYDPTPVKNGIEVYYTDWTFGGVSFAILEDRKWKSAPKHVLPEEADIWNGWIRNPAFDIKKHRVKNAKLLGERQLAFLEHWAGDWSGGVKMKALVSQTIFNTVSTLPAEAMDDSVVPKLEIPTLAEYVTGDTINGDMDSNGWPQEGRDKAIEKIRKCFAFHIAGDQHLASFTQYGVDEYGDSGFAFAGPALNNIWPRRWWPPVTDPRKHSPETPLYTGNYEDGFGNKMTVKAVANPRKTGMEPSIVYDRATGYGIITFDKKSRTITTECWPKYVDPQTSPNGQYLGWPITVKQEDNYGRKAVAYLPKIKVNGMNNPVLELIRESTGECVYTLPLKGNGFTPKVFNKEKFTIRVKDSETGIVRVKNGIKAGNSPKGTIMLS</sequence>